<dbReference type="GO" id="GO:0042742">
    <property type="term" value="P:defense response to bacterium"/>
    <property type="evidence" value="ECO:0007669"/>
    <property type="project" value="UniProtKB-ARBA"/>
</dbReference>
<evidence type="ECO:0000256" key="9">
    <source>
        <dbReference type="ARBA" id="ARBA00022857"/>
    </source>
</evidence>
<keyword evidence="12 14" id="KW-0472">Membrane</keyword>
<dbReference type="GO" id="GO:0005886">
    <property type="term" value="C:plasma membrane"/>
    <property type="evidence" value="ECO:0007669"/>
    <property type="project" value="TreeGrafter"/>
</dbReference>
<evidence type="ECO:0000256" key="11">
    <source>
        <dbReference type="ARBA" id="ARBA00023002"/>
    </source>
</evidence>
<feature type="region of interest" description="Disordered" evidence="13">
    <location>
        <begin position="29"/>
        <end position="59"/>
    </location>
</feature>
<protein>
    <recommendedName>
        <fullName evidence="19">Respiratory burst oxidase homolog protein H</fullName>
    </recommendedName>
</protein>
<evidence type="ECO:0000259" key="16">
    <source>
        <dbReference type="PROSITE" id="PS51384"/>
    </source>
</evidence>
<sequence length="826" mass="94850">MEPEGRPYIPRNSSTRTFLKDDVNLSGAGRLSRNTSKAGSCRRRLPPNDGPMLERQRSSATRGLDGLRFLDKVITGKEVDAWMAIEKRFQRFSTDGKLPREKFGICVGMGEGSEFSGELFDALARRKRIDGSNGITLEQVREFWEDLTKEDLDTRIHIFFDMCDKNGDGLLTEEDVKEVLIMSASANKLSTFKKQASTYAALIMERLDPDHYGYIEMWQLETLLKSMATSKRATISSDDTTDLAKTMIPEDYKNPWRKSMTKIFESGLENWKVFWVLFLFWEMNVALFLWKFHQYTMMPSFQVLGYCSCTAKGAGEMLKFNMALILLPVCRRTLTAIRETYLGKVLPVDENINFHKIIALAIVIGTVIHTIAHLACNFIRLSGCPVNQFMAVFGGLFVKQPSYMDLVLSIPGYTGIIMIILMAISFTFAMSSFRRNVVKLPAPFNNLAGFTSFWYTHHLLIIVYFLFIVHGYFLILTVGWYRKTTWMYLLLPMLCYAGERVLTTDHTMPVDIIKAIIYTGNVLALYMTKPIGFKYKSGMYLFVQCPQISRFEWHPFTITSAPGDDYLSVHIRTLGDWTKALREEFAKACEPQQKNPNERKLARMETFKNLTVEESRAMYPKIYIKGPYGAPAQHHRDYSVLLLIGLGIGATPFISILNDLLHHLKKSVIFQSSKTSEVPFLLQKYGGSLDKRAYFYWVTREQGSFEWFKGVMDDIAEHDHNNIIEMHNYLTSMYEEGDVRSALISMVQSLQHAKDGVDVVSQSRIKTHFARPNWRKVFHDLATRHEGAKIGVFYCGARALTKQLKKLCKEFSEPNMTRFDFHKENF</sequence>
<evidence type="ECO:0000313" key="17">
    <source>
        <dbReference type="EMBL" id="KAK9055413.1"/>
    </source>
</evidence>
<keyword evidence="7" id="KW-0274">FAD</keyword>
<dbReference type="Pfam" id="PF08414">
    <property type="entry name" value="NADPH_Ox"/>
    <property type="match status" value="1"/>
</dbReference>
<evidence type="ECO:0000313" key="18">
    <source>
        <dbReference type="Proteomes" id="UP001408789"/>
    </source>
</evidence>
<dbReference type="Pfam" id="PF01794">
    <property type="entry name" value="Ferric_reduct"/>
    <property type="match status" value="1"/>
</dbReference>
<dbReference type="Gene3D" id="2.40.30.10">
    <property type="entry name" value="Translation factors"/>
    <property type="match status" value="1"/>
</dbReference>
<dbReference type="InterPro" id="IPR000778">
    <property type="entry name" value="Cyt_b245_heavy_chain"/>
</dbReference>
<dbReference type="InterPro" id="IPR050369">
    <property type="entry name" value="RBOH/FRE"/>
</dbReference>
<evidence type="ECO:0000256" key="5">
    <source>
        <dbReference type="ARBA" id="ARBA00022692"/>
    </source>
</evidence>
<comment type="caution">
    <text evidence="17">The sequence shown here is derived from an EMBL/GenBank/DDBJ whole genome shotgun (WGS) entry which is preliminary data.</text>
</comment>
<dbReference type="PROSITE" id="PS51384">
    <property type="entry name" value="FAD_FR"/>
    <property type="match status" value="1"/>
</dbReference>
<comment type="similarity">
    <text evidence="2">Belongs to the RBOH (TC 5.B.1.3) family.</text>
</comment>
<dbReference type="PANTHER" id="PTHR11972">
    <property type="entry name" value="NADPH OXIDASE"/>
    <property type="match status" value="1"/>
</dbReference>
<dbReference type="PROSITE" id="PS00018">
    <property type="entry name" value="EF_HAND_1"/>
    <property type="match status" value="1"/>
</dbReference>
<keyword evidence="9" id="KW-0521">NADP</keyword>
<evidence type="ECO:0000256" key="1">
    <source>
        <dbReference type="ARBA" id="ARBA00004141"/>
    </source>
</evidence>
<evidence type="ECO:0000256" key="2">
    <source>
        <dbReference type="ARBA" id="ARBA00007975"/>
    </source>
</evidence>
<dbReference type="SUPFAM" id="SSF63380">
    <property type="entry name" value="Riboflavin synthase domain-like"/>
    <property type="match status" value="1"/>
</dbReference>
<dbReference type="PANTHER" id="PTHR11972:SF172">
    <property type="entry name" value="NAD(P)H OXIDASE (H(2)O(2)-FORMING)"/>
    <property type="match status" value="1"/>
</dbReference>
<keyword evidence="6" id="KW-0479">Metal-binding</keyword>
<dbReference type="InterPro" id="IPR039261">
    <property type="entry name" value="FNR_nucleotide-bd"/>
</dbReference>
<feature type="transmembrane region" description="Helical" evidence="14">
    <location>
        <begin position="410"/>
        <end position="433"/>
    </location>
</feature>
<dbReference type="Pfam" id="PF08030">
    <property type="entry name" value="NAD_binding_6"/>
    <property type="match status" value="1"/>
</dbReference>
<accession>A0AAP0CI81</accession>
<organism evidence="17 18">
    <name type="scientific">Deinandra increscens subsp. villosa</name>
    <dbReference type="NCBI Taxonomy" id="3103831"/>
    <lineage>
        <taxon>Eukaryota</taxon>
        <taxon>Viridiplantae</taxon>
        <taxon>Streptophyta</taxon>
        <taxon>Embryophyta</taxon>
        <taxon>Tracheophyta</taxon>
        <taxon>Spermatophyta</taxon>
        <taxon>Magnoliopsida</taxon>
        <taxon>eudicotyledons</taxon>
        <taxon>Gunneridae</taxon>
        <taxon>Pentapetalae</taxon>
        <taxon>asterids</taxon>
        <taxon>campanulids</taxon>
        <taxon>Asterales</taxon>
        <taxon>Asteraceae</taxon>
        <taxon>Asteroideae</taxon>
        <taxon>Heliantheae alliance</taxon>
        <taxon>Madieae</taxon>
        <taxon>Madiinae</taxon>
        <taxon>Deinandra</taxon>
    </lineage>
</organism>
<dbReference type="FunFam" id="2.40.30.10:FF:000059">
    <property type="entry name" value="dual oxidase isoform X1"/>
    <property type="match status" value="1"/>
</dbReference>
<dbReference type="InterPro" id="IPR013623">
    <property type="entry name" value="NADPH_Ox"/>
</dbReference>
<evidence type="ECO:0000256" key="4">
    <source>
        <dbReference type="ARBA" id="ARBA00022630"/>
    </source>
</evidence>
<dbReference type="GO" id="GO:0005509">
    <property type="term" value="F:calcium ion binding"/>
    <property type="evidence" value="ECO:0007669"/>
    <property type="project" value="InterPro"/>
</dbReference>
<evidence type="ECO:0000256" key="6">
    <source>
        <dbReference type="ARBA" id="ARBA00022723"/>
    </source>
</evidence>
<keyword evidence="4" id="KW-0285">Flavoprotein</keyword>
<evidence type="ECO:0000256" key="7">
    <source>
        <dbReference type="ARBA" id="ARBA00022827"/>
    </source>
</evidence>
<comment type="subcellular location">
    <subcellularLocation>
        <location evidence="1">Membrane</location>
        <topology evidence="1">Multi-pass membrane protein</topology>
    </subcellularLocation>
</comment>
<gene>
    <name evidence="17" type="ORF">SSX86_026496</name>
</gene>
<dbReference type="Gene3D" id="1.10.238.10">
    <property type="entry name" value="EF-hand"/>
    <property type="match status" value="1"/>
</dbReference>
<evidence type="ECO:0000256" key="14">
    <source>
        <dbReference type="SAM" id="Phobius"/>
    </source>
</evidence>
<dbReference type="InterPro" id="IPR002048">
    <property type="entry name" value="EF_hand_dom"/>
</dbReference>
<dbReference type="PRINTS" id="PR00466">
    <property type="entry name" value="GP91PHOX"/>
</dbReference>
<keyword evidence="18" id="KW-1185">Reference proteome</keyword>
<dbReference type="Proteomes" id="UP001408789">
    <property type="component" value="Unassembled WGS sequence"/>
</dbReference>
<evidence type="ECO:0000256" key="8">
    <source>
        <dbReference type="ARBA" id="ARBA00022837"/>
    </source>
</evidence>
<feature type="transmembrane region" description="Helical" evidence="14">
    <location>
        <begin position="354"/>
        <end position="372"/>
    </location>
</feature>
<evidence type="ECO:0008006" key="19">
    <source>
        <dbReference type="Google" id="ProtNLM"/>
    </source>
</evidence>
<dbReference type="SUPFAM" id="SSF52343">
    <property type="entry name" value="Ferredoxin reductase-like, C-terminal NADP-linked domain"/>
    <property type="match status" value="1"/>
</dbReference>
<dbReference type="InterPro" id="IPR017927">
    <property type="entry name" value="FAD-bd_FR_type"/>
</dbReference>
<feature type="transmembrane region" description="Helical" evidence="14">
    <location>
        <begin position="453"/>
        <end position="481"/>
    </location>
</feature>
<dbReference type="SUPFAM" id="SSF47473">
    <property type="entry name" value="EF-hand"/>
    <property type="match status" value="1"/>
</dbReference>
<feature type="domain" description="FAD-binding FR-type" evidence="16">
    <location>
        <begin position="505"/>
        <end position="634"/>
    </location>
</feature>
<keyword evidence="5 14" id="KW-0812">Transmembrane</keyword>
<evidence type="ECO:0000256" key="12">
    <source>
        <dbReference type="ARBA" id="ARBA00023136"/>
    </source>
</evidence>
<dbReference type="InterPro" id="IPR011992">
    <property type="entry name" value="EF-hand-dom_pair"/>
</dbReference>
<dbReference type="EMBL" id="JBCNJP010000025">
    <property type="protein sequence ID" value="KAK9055413.1"/>
    <property type="molecule type" value="Genomic_DNA"/>
</dbReference>
<evidence type="ECO:0000256" key="13">
    <source>
        <dbReference type="SAM" id="MobiDB-lite"/>
    </source>
</evidence>
<dbReference type="Pfam" id="PF08022">
    <property type="entry name" value="FAD_binding_8"/>
    <property type="match status" value="1"/>
</dbReference>
<dbReference type="InterPro" id="IPR013112">
    <property type="entry name" value="FAD-bd_8"/>
</dbReference>
<dbReference type="InterPro" id="IPR017938">
    <property type="entry name" value="Riboflavin_synthase-like_b-brl"/>
</dbReference>
<dbReference type="GO" id="GO:0016175">
    <property type="term" value="F:superoxide-generating NAD(P)H oxidase activity"/>
    <property type="evidence" value="ECO:0007669"/>
    <property type="project" value="UniProtKB-ARBA"/>
</dbReference>
<dbReference type="CDD" id="cd06186">
    <property type="entry name" value="NOX_Duox_like_FAD_NADP"/>
    <property type="match status" value="1"/>
</dbReference>
<dbReference type="PROSITE" id="PS50222">
    <property type="entry name" value="EF_HAND_2"/>
    <property type="match status" value="1"/>
</dbReference>
<reference evidence="17 18" key="1">
    <citation type="submission" date="2024-04" db="EMBL/GenBank/DDBJ databases">
        <title>The reference genome of an endangered Asteraceae, Deinandra increscens subsp. villosa, native to the Central Coast of California.</title>
        <authorList>
            <person name="Guilliams M."/>
            <person name="Hasenstab-Lehman K."/>
            <person name="Meyer R."/>
            <person name="Mcevoy S."/>
        </authorList>
    </citation>
    <scope>NUCLEOTIDE SEQUENCE [LARGE SCALE GENOMIC DNA]</scope>
    <source>
        <tissue evidence="17">Leaf</tissue>
    </source>
</reference>
<evidence type="ECO:0000256" key="3">
    <source>
        <dbReference type="ARBA" id="ARBA00022559"/>
    </source>
</evidence>
<feature type="transmembrane region" description="Helical" evidence="14">
    <location>
        <begin position="273"/>
        <end position="290"/>
    </location>
</feature>
<dbReference type="GO" id="GO:0016174">
    <property type="term" value="F:NAD(P)H oxidase H2O2-forming activity"/>
    <property type="evidence" value="ECO:0007669"/>
    <property type="project" value="TreeGrafter"/>
</dbReference>
<dbReference type="GO" id="GO:0009653">
    <property type="term" value="P:anatomical structure morphogenesis"/>
    <property type="evidence" value="ECO:0007669"/>
    <property type="project" value="UniProtKB-ARBA"/>
</dbReference>
<keyword evidence="10 14" id="KW-1133">Transmembrane helix</keyword>
<dbReference type="InterPro" id="IPR013130">
    <property type="entry name" value="Fe3_Rdtase_TM_dom"/>
</dbReference>
<dbReference type="SFLD" id="SFLDG01169">
    <property type="entry name" value="NADPH_oxidase_subgroup_(NOX)"/>
    <property type="match status" value="1"/>
</dbReference>
<evidence type="ECO:0000256" key="10">
    <source>
        <dbReference type="ARBA" id="ARBA00022989"/>
    </source>
</evidence>
<keyword evidence="11" id="KW-0560">Oxidoreductase</keyword>
<dbReference type="InterPro" id="IPR018247">
    <property type="entry name" value="EF_Hand_1_Ca_BS"/>
</dbReference>
<keyword evidence="8" id="KW-0106">Calcium</keyword>
<dbReference type="GO" id="GO:0004601">
    <property type="term" value="F:peroxidase activity"/>
    <property type="evidence" value="ECO:0007669"/>
    <property type="project" value="UniProtKB-KW"/>
</dbReference>
<feature type="domain" description="EF-hand" evidence="15">
    <location>
        <begin position="151"/>
        <end position="186"/>
    </location>
</feature>
<evidence type="ECO:0000259" key="15">
    <source>
        <dbReference type="PROSITE" id="PS50222"/>
    </source>
</evidence>
<keyword evidence="3" id="KW-0575">Peroxidase</keyword>
<name>A0AAP0CI81_9ASTR</name>
<proteinExistence type="inferred from homology"/>
<dbReference type="InterPro" id="IPR013121">
    <property type="entry name" value="Fe_red_NAD-bd_6"/>
</dbReference>
<dbReference type="AlphaFoldDB" id="A0AAP0CI81"/>
<dbReference type="Gene3D" id="3.40.50.80">
    <property type="entry name" value="Nucleotide-binding domain of ferredoxin-NADP reductase (FNR) module"/>
    <property type="match status" value="1"/>
</dbReference>